<evidence type="ECO:0000313" key="2">
    <source>
        <dbReference type="EMBL" id="KAI1697732.1"/>
    </source>
</evidence>
<dbReference type="EMBL" id="JAKKPZ010000253">
    <property type="protein sequence ID" value="KAI1697732.1"/>
    <property type="molecule type" value="Genomic_DNA"/>
</dbReference>
<keyword evidence="1" id="KW-0472">Membrane</keyword>
<keyword evidence="1" id="KW-0812">Transmembrane</keyword>
<feature type="transmembrane region" description="Helical" evidence="1">
    <location>
        <begin position="57"/>
        <end position="79"/>
    </location>
</feature>
<accession>A0AAD4QY73</accession>
<proteinExistence type="predicted"/>
<keyword evidence="3" id="KW-1185">Reference proteome</keyword>
<reference evidence="2" key="1">
    <citation type="submission" date="2022-01" db="EMBL/GenBank/DDBJ databases">
        <title>Genome Sequence Resource for Two Populations of Ditylenchus destructor, the Migratory Endoparasitic Phytonematode.</title>
        <authorList>
            <person name="Zhang H."/>
            <person name="Lin R."/>
            <person name="Xie B."/>
        </authorList>
    </citation>
    <scope>NUCLEOTIDE SEQUENCE</scope>
    <source>
        <strain evidence="2">BazhouSP</strain>
    </source>
</reference>
<feature type="transmembrane region" description="Helical" evidence="1">
    <location>
        <begin position="139"/>
        <end position="160"/>
    </location>
</feature>
<comment type="caution">
    <text evidence="2">The sequence shown here is derived from an EMBL/GenBank/DDBJ whole genome shotgun (WGS) entry which is preliminary data.</text>
</comment>
<evidence type="ECO:0000313" key="3">
    <source>
        <dbReference type="Proteomes" id="UP001201812"/>
    </source>
</evidence>
<name>A0AAD4QY73_9BILA</name>
<dbReference type="Proteomes" id="UP001201812">
    <property type="component" value="Unassembled WGS sequence"/>
</dbReference>
<protein>
    <submittedName>
        <fullName evidence="2">Uncharacterized protein</fullName>
    </submittedName>
</protein>
<keyword evidence="1" id="KW-1133">Transmembrane helix</keyword>
<dbReference type="AlphaFoldDB" id="A0AAD4QY73"/>
<feature type="transmembrane region" description="Helical" evidence="1">
    <location>
        <begin position="108"/>
        <end position="127"/>
    </location>
</feature>
<feature type="transmembrane region" description="Helical" evidence="1">
    <location>
        <begin position="12"/>
        <end position="31"/>
    </location>
</feature>
<organism evidence="2 3">
    <name type="scientific">Ditylenchus destructor</name>
    <dbReference type="NCBI Taxonomy" id="166010"/>
    <lineage>
        <taxon>Eukaryota</taxon>
        <taxon>Metazoa</taxon>
        <taxon>Ecdysozoa</taxon>
        <taxon>Nematoda</taxon>
        <taxon>Chromadorea</taxon>
        <taxon>Rhabditida</taxon>
        <taxon>Tylenchina</taxon>
        <taxon>Tylenchomorpha</taxon>
        <taxon>Sphaerularioidea</taxon>
        <taxon>Anguinidae</taxon>
        <taxon>Anguininae</taxon>
        <taxon>Ditylenchus</taxon>
    </lineage>
</organism>
<sequence>MSVLTVIFLNPTTLLLFLNLFSTTTLSYILYSDYRRRKPMFSAPEEKARRLSATMRIFIVAYTASASINLVQNIIQLLYFDLLKVEKATAQAKINFASTKEFFGDLSLFLPPVVAFFVTFDRLLSLLLNIRYNERIRTIVVYCDLLCLALNALAVAGYQYCTHLEKF</sequence>
<gene>
    <name evidence="2" type="ORF">DdX_18321</name>
</gene>
<evidence type="ECO:0000256" key="1">
    <source>
        <dbReference type="SAM" id="Phobius"/>
    </source>
</evidence>